<keyword evidence="3" id="KW-1185">Reference proteome</keyword>
<dbReference type="EMBL" id="CM007370">
    <property type="protein sequence ID" value="OIW03103.1"/>
    <property type="molecule type" value="Genomic_DNA"/>
</dbReference>
<accession>A0A1J7GRD5</accession>
<dbReference type="Proteomes" id="UP000188354">
    <property type="component" value="Chromosome LG10"/>
</dbReference>
<proteinExistence type="predicted"/>
<keyword evidence="1" id="KW-0812">Transmembrane</keyword>
<evidence type="ECO:0000256" key="1">
    <source>
        <dbReference type="SAM" id="Phobius"/>
    </source>
</evidence>
<dbReference type="KEGG" id="lang:109357819"/>
<protein>
    <submittedName>
        <fullName evidence="2">Uncharacterized protein</fullName>
    </submittedName>
</protein>
<organism evidence="2 3">
    <name type="scientific">Lupinus angustifolius</name>
    <name type="common">Narrow-leaved blue lupine</name>
    <dbReference type="NCBI Taxonomy" id="3871"/>
    <lineage>
        <taxon>Eukaryota</taxon>
        <taxon>Viridiplantae</taxon>
        <taxon>Streptophyta</taxon>
        <taxon>Embryophyta</taxon>
        <taxon>Tracheophyta</taxon>
        <taxon>Spermatophyta</taxon>
        <taxon>Magnoliopsida</taxon>
        <taxon>eudicotyledons</taxon>
        <taxon>Gunneridae</taxon>
        <taxon>Pentapetalae</taxon>
        <taxon>rosids</taxon>
        <taxon>fabids</taxon>
        <taxon>Fabales</taxon>
        <taxon>Fabaceae</taxon>
        <taxon>Papilionoideae</taxon>
        <taxon>50 kb inversion clade</taxon>
        <taxon>genistoids sensu lato</taxon>
        <taxon>core genistoids</taxon>
        <taxon>Genisteae</taxon>
        <taxon>Lupinus</taxon>
    </lineage>
</organism>
<evidence type="ECO:0000313" key="2">
    <source>
        <dbReference type="EMBL" id="OIW03103.1"/>
    </source>
</evidence>
<evidence type="ECO:0000313" key="3">
    <source>
        <dbReference type="Proteomes" id="UP000188354"/>
    </source>
</evidence>
<keyword evidence="1" id="KW-0472">Membrane</keyword>
<dbReference type="AlphaFoldDB" id="A0A1J7GRD5"/>
<name>A0A1J7GRD5_LUPAN</name>
<sequence>MESPTFFFSALFSFLLLSFILFIFHPTPLSEFITLATSNNADYSVHLHPIRTKFSTHNPQLLAVNEDSTAIHRNKSRNRIPMREVGKVEEELAGARASIRSNRSLGTTAHGGGDEGYVPAGAVYRNPRLFYR</sequence>
<dbReference type="OrthoDB" id="1924787at2759"/>
<dbReference type="Gramene" id="OIW03103">
    <property type="protein sequence ID" value="OIW03103"/>
    <property type="gene ID" value="TanjilG_07255"/>
</dbReference>
<keyword evidence="1" id="KW-1133">Transmembrane helix</keyword>
<reference evidence="2 3" key="1">
    <citation type="journal article" date="2017" name="Plant Biotechnol. J.">
        <title>A comprehensive draft genome sequence for lupin (Lupinus angustifolius), an emerging health food: insights into plant-microbe interactions and legume evolution.</title>
        <authorList>
            <person name="Hane J.K."/>
            <person name="Ming Y."/>
            <person name="Kamphuis L.G."/>
            <person name="Nelson M.N."/>
            <person name="Garg G."/>
            <person name="Atkins C.A."/>
            <person name="Bayer P.E."/>
            <person name="Bravo A."/>
            <person name="Bringans S."/>
            <person name="Cannon S."/>
            <person name="Edwards D."/>
            <person name="Foley R."/>
            <person name="Gao L.L."/>
            <person name="Harrison M.J."/>
            <person name="Huang W."/>
            <person name="Hurgobin B."/>
            <person name="Li S."/>
            <person name="Liu C.W."/>
            <person name="McGrath A."/>
            <person name="Morahan G."/>
            <person name="Murray J."/>
            <person name="Weller J."/>
            <person name="Jian J."/>
            <person name="Singh K.B."/>
        </authorList>
    </citation>
    <scope>NUCLEOTIDE SEQUENCE [LARGE SCALE GENOMIC DNA]</scope>
    <source>
        <strain evidence="3">cv. Tanjil</strain>
        <tissue evidence="2">Whole plant</tissue>
    </source>
</reference>
<gene>
    <name evidence="2" type="ORF">TanjilG_07255</name>
</gene>
<feature type="transmembrane region" description="Helical" evidence="1">
    <location>
        <begin position="6"/>
        <end position="24"/>
    </location>
</feature>
<dbReference type="OMA" id="MEIHHHR"/>